<sequence>MLRTWCHILHMCAMQKNMFKMVSPTIPQLYTMLHCSLALIYFLTVLNVRNSVHSRR</sequence>
<evidence type="ECO:0000313" key="2">
    <source>
        <dbReference type="EnsemblPlants" id="AET7Gv20461500.10"/>
    </source>
</evidence>
<keyword evidence="3" id="KW-1185">Reference proteome</keyword>
<reference evidence="2" key="5">
    <citation type="journal article" date="2021" name="G3 (Bethesda)">
        <title>Aegilops tauschii genome assembly Aet v5.0 features greater sequence contiguity and improved annotation.</title>
        <authorList>
            <person name="Wang L."/>
            <person name="Zhu T."/>
            <person name="Rodriguez J.C."/>
            <person name="Deal K.R."/>
            <person name="Dubcovsky J."/>
            <person name="McGuire P.E."/>
            <person name="Lux T."/>
            <person name="Spannagl M."/>
            <person name="Mayer K.F.X."/>
            <person name="Baldrich P."/>
            <person name="Meyers B.C."/>
            <person name="Huo N."/>
            <person name="Gu Y.Q."/>
            <person name="Zhou H."/>
            <person name="Devos K.M."/>
            <person name="Bennetzen J.L."/>
            <person name="Unver T."/>
            <person name="Budak H."/>
            <person name="Gulick P.J."/>
            <person name="Galiba G."/>
            <person name="Kalapos B."/>
            <person name="Nelson D.R."/>
            <person name="Li P."/>
            <person name="You F.M."/>
            <person name="Luo M.C."/>
            <person name="Dvorak J."/>
        </authorList>
    </citation>
    <scope>NUCLEOTIDE SEQUENCE [LARGE SCALE GENOMIC DNA]</scope>
    <source>
        <strain evidence="2">cv. AL8/78</strain>
    </source>
</reference>
<feature type="transmembrane region" description="Helical" evidence="1">
    <location>
        <begin position="29"/>
        <end position="48"/>
    </location>
</feature>
<reference evidence="3" key="2">
    <citation type="journal article" date="2017" name="Nat. Plants">
        <title>The Aegilops tauschii genome reveals multiple impacts of transposons.</title>
        <authorList>
            <person name="Zhao G."/>
            <person name="Zou C."/>
            <person name="Li K."/>
            <person name="Wang K."/>
            <person name="Li T."/>
            <person name="Gao L."/>
            <person name="Zhang X."/>
            <person name="Wang H."/>
            <person name="Yang Z."/>
            <person name="Liu X."/>
            <person name="Jiang W."/>
            <person name="Mao L."/>
            <person name="Kong X."/>
            <person name="Jiao Y."/>
            <person name="Jia J."/>
        </authorList>
    </citation>
    <scope>NUCLEOTIDE SEQUENCE [LARGE SCALE GENOMIC DNA]</scope>
    <source>
        <strain evidence="3">cv. AL8/78</strain>
    </source>
</reference>
<dbReference type="Proteomes" id="UP000015105">
    <property type="component" value="Chromosome 7D"/>
</dbReference>
<dbReference type="AlphaFoldDB" id="A0A453R4M3"/>
<keyword evidence="1" id="KW-1133">Transmembrane helix</keyword>
<name>A0A453R4M3_AEGTS</name>
<evidence type="ECO:0000313" key="3">
    <source>
        <dbReference type="Proteomes" id="UP000015105"/>
    </source>
</evidence>
<keyword evidence="1" id="KW-0812">Transmembrane</keyword>
<dbReference type="EnsemblPlants" id="AET7Gv20461500.10">
    <property type="protein sequence ID" value="AET7Gv20461500.10"/>
    <property type="gene ID" value="AET7Gv20461500"/>
</dbReference>
<accession>A0A453R4M3</accession>
<keyword evidence="1" id="KW-0472">Membrane</keyword>
<reference evidence="3" key="1">
    <citation type="journal article" date="2014" name="Science">
        <title>Ancient hybridizations among the ancestral genomes of bread wheat.</title>
        <authorList>
            <consortium name="International Wheat Genome Sequencing Consortium,"/>
            <person name="Marcussen T."/>
            <person name="Sandve S.R."/>
            <person name="Heier L."/>
            <person name="Spannagl M."/>
            <person name="Pfeifer M."/>
            <person name="Jakobsen K.S."/>
            <person name="Wulff B.B."/>
            <person name="Steuernagel B."/>
            <person name="Mayer K.F."/>
            <person name="Olsen O.A."/>
        </authorList>
    </citation>
    <scope>NUCLEOTIDE SEQUENCE [LARGE SCALE GENOMIC DNA]</scope>
    <source>
        <strain evidence="3">cv. AL8/78</strain>
    </source>
</reference>
<evidence type="ECO:0000256" key="1">
    <source>
        <dbReference type="SAM" id="Phobius"/>
    </source>
</evidence>
<organism evidence="2 3">
    <name type="scientific">Aegilops tauschii subsp. strangulata</name>
    <name type="common">Goatgrass</name>
    <dbReference type="NCBI Taxonomy" id="200361"/>
    <lineage>
        <taxon>Eukaryota</taxon>
        <taxon>Viridiplantae</taxon>
        <taxon>Streptophyta</taxon>
        <taxon>Embryophyta</taxon>
        <taxon>Tracheophyta</taxon>
        <taxon>Spermatophyta</taxon>
        <taxon>Magnoliopsida</taxon>
        <taxon>Liliopsida</taxon>
        <taxon>Poales</taxon>
        <taxon>Poaceae</taxon>
        <taxon>BOP clade</taxon>
        <taxon>Pooideae</taxon>
        <taxon>Triticodae</taxon>
        <taxon>Triticeae</taxon>
        <taxon>Triticinae</taxon>
        <taxon>Aegilops</taxon>
    </lineage>
</organism>
<protein>
    <submittedName>
        <fullName evidence="2">Uncharacterized protein</fullName>
    </submittedName>
</protein>
<reference evidence="2" key="3">
    <citation type="journal article" date="2017" name="Nature">
        <title>Genome sequence of the progenitor of the wheat D genome Aegilops tauschii.</title>
        <authorList>
            <person name="Luo M.C."/>
            <person name="Gu Y.Q."/>
            <person name="Puiu D."/>
            <person name="Wang H."/>
            <person name="Twardziok S.O."/>
            <person name="Deal K.R."/>
            <person name="Huo N."/>
            <person name="Zhu T."/>
            <person name="Wang L."/>
            <person name="Wang Y."/>
            <person name="McGuire P.E."/>
            <person name="Liu S."/>
            <person name="Long H."/>
            <person name="Ramasamy R.K."/>
            <person name="Rodriguez J.C."/>
            <person name="Van S.L."/>
            <person name="Yuan L."/>
            <person name="Wang Z."/>
            <person name="Xia Z."/>
            <person name="Xiao L."/>
            <person name="Anderson O.D."/>
            <person name="Ouyang S."/>
            <person name="Liang Y."/>
            <person name="Zimin A.V."/>
            <person name="Pertea G."/>
            <person name="Qi P."/>
            <person name="Bennetzen J.L."/>
            <person name="Dai X."/>
            <person name="Dawson M.W."/>
            <person name="Muller H.G."/>
            <person name="Kugler K."/>
            <person name="Rivarola-Duarte L."/>
            <person name="Spannagl M."/>
            <person name="Mayer K.F.X."/>
            <person name="Lu F.H."/>
            <person name="Bevan M.W."/>
            <person name="Leroy P."/>
            <person name="Li P."/>
            <person name="You F.M."/>
            <person name="Sun Q."/>
            <person name="Liu Z."/>
            <person name="Lyons E."/>
            <person name="Wicker T."/>
            <person name="Salzberg S.L."/>
            <person name="Devos K.M."/>
            <person name="Dvorak J."/>
        </authorList>
    </citation>
    <scope>NUCLEOTIDE SEQUENCE [LARGE SCALE GENOMIC DNA]</scope>
    <source>
        <strain evidence="2">cv. AL8/78</strain>
    </source>
</reference>
<dbReference type="Gramene" id="AET7Gv20461500.10">
    <property type="protein sequence ID" value="AET7Gv20461500.10"/>
    <property type="gene ID" value="AET7Gv20461500"/>
</dbReference>
<reference evidence="2" key="4">
    <citation type="submission" date="2019-03" db="UniProtKB">
        <authorList>
            <consortium name="EnsemblPlants"/>
        </authorList>
    </citation>
    <scope>IDENTIFICATION</scope>
</reference>
<proteinExistence type="predicted"/>